<feature type="transmembrane region" description="Helical" evidence="2">
    <location>
        <begin position="49"/>
        <end position="68"/>
    </location>
</feature>
<dbReference type="Proteomes" id="UP000064967">
    <property type="component" value="Chromosome"/>
</dbReference>
<keyword evidence="4" id="KW-1185">Reference proteome</keyword>
<feature type="region of interest" description="Disordered" evidence="1">
    <location>
        <begin position="167"/>
        <end position="203"/>
    </location>
</feature>
<dbReference type="InterPro" id="IPR011044">
    <property type="entry name" value="Quino_amine_DH_bsu"/>
</dbReference>
<organism evidence="3 4">
    <name type="scientific">Labilithrix luteola</name>
    <dbReference type="NCBI Taxonomy" id="1391654"/>
    <lineage>
        <taxon>Bacteria</taxon>
        <taxon>Pseudomonadati</taxon>
        <taxon>Myxococcota</taxon>
        <taxon>Polyangia</taxon>
        <taxon>Polyangiales</taxon>
        <taxon>Labilitrichaceae</taxon>
        <taxon>Labilithrix</taxon>
    </lineage>
</organism>
<keyword evidence="2" id="KW-0812">Transmembrane</keyword>
<reference evidence="3 4" key="1">
    <citation type="submission" date="2015-08" db="EMBL/GenBank/DDBJ databases">
        <authorList>
            <person name="Babu N.S."/>
            <person name="Beckwith C.J."/>
            <person name="Beseler K.G."/>
            <person name="Brison A."/>
            <person name="Carone J.V."/>
            <person name="Caskin T.P."/>
            <person name="Diamond M."/>
            <person name="Durham M.E."/>
            <person name="Foxe J.M."/>
            <person name="Go M."/>
            <person name="Henderson B.A."/>
            <person name="Jones I.B."/>
            <person name="McGettigan J.A."/>
            <person name="Micheletti S.J."/>
            <person name="Nasrallah M.E."/>
            <person name="Ortiz D."/>
            <person name="Piller C.R."/>
            <person name="Privatt S.R."/>
            <person name="Schneider S.L."/>
            <person name="Sharp S."/>
            <person name="Smith T.C."/>
            <person name="Stanton J.D."/>
            <person name="Ullery H.E."/>
            <person name="Wilson R.J."/>
            <person name="Serrano M.G."/>
            <person name="Buck G."/>
            <person name="Lee V."/>
            <person name="Wang Y."/>
            <person name="Carvalho R."/>
            <person name="Voegtly L."/>
            <person name="Shi R."/>
            <person name="Duckworth R."/>
            <person name="Johnson A."/>
            <person name="Loviza R."/>
            <person name="Walstead R."/>
            <person name="Shah Z."/>
            <person name="Kiflezghi M."/>
            <person name="Wade K."/>
            <person name="Ball S.L."/>
            <person name="Bradley K.W."/>
            <person name="Asai D.J."/>
            <person name="Bowman C.A."/>
            <person name="Russell D.A."/>
            <person name="Pope W.H."/>
            <person name="Jacobs-Sera D."/>
            <person name="Hendrix R.W."/>
            <person name="Hatfull G.F."/>
        </authorList>
    </citation>
    <scope>NUCLEOTIDE SEQUENCE [LARGE SCALE GENOMIC DNA]</scope>
    <source>
        <strain evidence="3 4">DSM 27648</strain>
    </source>
</reference>
<dbReference type="KEGG" id="llu:AKJ09_07411"/>
<evidence type="ECO:0000256" key="1">
    <source>
        <dbReference type="SAM" id="MobiDB-lite"/>
    </source>
</evidence>
<sequence length="475" mass="49791">MRWDAKRRGSLWSSRFPLRTLVLGIALLHLFPARKHLRVFFEEPSFHEAWKGFGAVFAITILVLPRTWRIRLLATMTRDRGLACLASMTLTLAHVVPARDHLPRFLASVSWGDAWRGFGACLAVFWFARWAASTVRRVPVLARATTFFVAGSLSLVGCGSSTTHGFDEDAGGSTAGASEPGAPSTSFGDGGSGGQPGPAPSDGPILLYAHTDKTLYSFDPNDLKSPTRIGDFDCIGSGAPAAAMTDIGVAKDGKLYGVSDTAAYPLTLKSGSVHCDATWPLPTNAHFYGLTMAPENTVAATETLIASNSAGQLFQIDATSGNPTQVGTLGTDPQSGKTWSLSGDIVFLANGGNPLGFATVRVCSGKGGTTCSSVDTLIEVDVKAIKPGTQSVLKTVRGQVVKGSWCTNPASPNTFGSMFGIAAFHDKVYGFSRKGDVVEIHNDDGSGCLVAAYASDPFAGAGVTTTAPVQAPPPK</sequence>
<name>A0A0K1Q4U8_9BACT</name>
<dbReference type="EMBL" id="CP012333">
    <property type="protein sequence ID" value="AKV00748.1"/>
    <property type="molecule type" value="Genomic_DNA"/>
</dbReference>
<gene>
    <name evidence="3" type="ORF">AKJ09_07411</name>
</gene>
<evidence type="ECO:0000313" key="3">
    <source>
        <dbReference type="EMBL" id="AKV00748.1"/>
    </source>
</evidence>
<evidence type="ECO:0000256" key="2">
    <source>
        <dbReference type="SAM" id="Phobius"/>
    </source>
</evidence>
<evidence type="ECO:0000313" key="4">
    <source>
        <dbReference type="Proteomes" id="UP000064967"/>
    </source>
</evidence>
<keyword evidence="2" id="KW-1133">Transmembrane helix</keyword>
<dbReference type="SUPFAM" id="SSF50969">
    <property type="entry name" value="YVTN repeat-like/Quinoprotein amine dehydrogenase"/>
    <property type="match status" value="1"/>
</dbReference>
<protein>
    <submittedName>
        <fullName evidence="3">Uncharacterized protein</fullName>
    </submittedName>
</protein>
<proteinExistence type="predicted"/>
<keyword evidence="2" id="KW-0472">Membrane</keyword>
<dbReference type="AlphaFoldDB" id="A0A0K1Q4U8"/>
<accession>A0A0K1Q4U8</accession>
<feature type="transmembrane region" description="Helical" evidence="2">
    <location>
        <begin position="80"/>
        <end position="97"/>
    </location>
</feature>